<dbReference type="AlphaFoldDB" id="A0A0R3MGR6"/>
<accession>A0A0R3MGR6</accession>
<dbReference type="Pfam" id="PF13505">
    <property type="entry name" value="OMP_b-brl"/>
    <property type="match status" value="1"/>
</dbReference>
<reference evidence="8 9" key="1">
    <citation type="submission" date="2014-03" db="EMBL/GenBank/DDBJ databases">
        <title>Bradyrhizobium valentinum sp. nov., isolated from effective nodules of Lupinus mariae-josephae, a lupine endemic of basic-lime soils in Eastern Spain.</title>
        <authorList>
            <person name="Duran D."/>
            <person name="Rey L."/>
            <person name="Navarro A."/>
            <person name="Busquets A."/>
            <person name="Imperial J."/>
            <person name="Ruiz-Argueso T."/>
        </authorList>
    </citation>
    <scope>NUCLEOTIDE SEQUENCE [LARGE SCALE GENOMIC DNA]</scope>
    <source>
        <strain evidence="8 9">CCBAU 23086</strain>
    </source>
</reference>
<keyword evidence="3" id="KW-0472">Membrane</keyword>
<feature type="chain" id="PRO_5006444200" description="Outer membrane protein beta-barrel domain-containing protein" evidence="6">
    <location>
        <begin position="21"/>
        <end position="254"/>
    </location>
</feature>
<dbReference type="InterPro" id="IPR027385">
    <property type="entry name" value="Beta-barrel_OMP"/>
</dbReference>
<comment type="similarity">
    <text evidence="5">Belongs to the Omp25/RopB family.</text>
</comment>
<dbReference type="PANTHER" id="PTHR34001">
    <property type="entry name" value="BLL7405 PROTEIN"/>
    <property type="match status" value="1"/>
</dbReference>
<dbReference type="PANTHER" id="PTHR34001:SF3">
    <property type="entry name" value="BLL7405 PROTEIN"/>
    <property type="match status" value="1"/>
</dbReference>
<evidence type="ECO:0000259" key="7">
    <source>
        <dbReference type="Pfam" id="PF13505"/>
    </source>
</evidence>
<name>A0A0R3MGR6_9BRAD</name>
<dbReference type="SUPFAM" id="SSF56925">
    <property type="entry name" value="OMPA-like"/>
    <property type="match status" value="1"/>
</dbReference>
<comment type="caution">
    <text evidence="8">The sequence shown here is derived from an EMBL/GenBank/DDBJ whole genome shotgun (WGS) entry which is preliminary data.</text>
</comment>
<evidence type="ECO:0000256" key="6">
    <source>
        <dbReference type="SAM" id="SignalP"/>
    </source>
</evidence>
<evidence type="ECO:0000256" key="3">
    <source>
        <dbReference type="ARBA" id="ARBA00023136"/>
    </source>
</evidence>
<dbReference type="InterPro" id="IPR051692">
    <property type="entry name" value="OMP-like"/>
</dbReference>
<proteinExistence type="inferred from homology"/>
<keyword evidence="2 6" id="KW-0732">Signal</keyword>
<dbReference type="Gene3D" id="2.40.160.20">
    <property type="match status" value="1"/>
</dbReference>
<dbReference type="EMBL" id="LLYB01000126">
    <property type="protein sequence ID" value="KRR16531.1"/>
    <property type="molecule type" value="Genomic_DNA"/>
</dbReference>
<evidence type="ECO:0000256" key="5">
    <source>
        <dbReference type="ARBA" id="ARBA00038306"/>
    </source>
</evidence>
<dbReference type="Proteomes" id="UP000051660">
    <property type="component" value="Unassembled WGS sequence"/>
</dbReference>
<evidence type="ECO:0000313" key="9">
    <source>
        <dbReference type="Proteomes" id="UP000051660"/>
    </source>
</evidence>
<organism evidence="8 9">
    <name type="scientific">Bradyrhizobium lablabi</name>
    <dbReference type="NCBI Taxonomy" id="722472"/>
    <lineage>
        <taxon>Bacteria</taxon>
        <taxon>Pseudomonadati</taxon>
        <taxon>Pseudomonadota</taxon>
        <taxon>Alphaproteobacteria</taxon>
        <taxon>Hyphomicrobiales</taxon>
        <taxon>Nitrobacteraceae</taxon>
        <taxon>Bradyrhizobium</taxon>
    </lineage>
</organism>
<evidence type="ECO:0000313" key="8">
    <source>
        <dbReference type="EMBL" id="KRR16531.1"/>
    </source>
</evidence>
<feature type="signal peptide" evidence="6">
    <location>
        <begin position="1"/>
        <end position="20"/>
    </location>
</feature>
<protein>
    <recommendedName>
        <fullName evidence="7">Outer membrane protein beta-barrel domain-containing protein</fullName>
    </recommendedName>
</protein>
<keyword evidence="4" id="KW-0998">Cell outer membrane</keyword>
<evidence type="ECO:0000256" key="1">
    <source>
        <dbReference type="ARBA" id="ARBA00004442"/>
    </source>
</evidence>
<dbReference type="RefSeq" id="WP_057862627.1">
    <property type="nucleotide sequence ID" value="NZ_LLYB01000126.1"/>
</dbReference>
<gene>
    <name evidence="8" type="ORF">CQ14_30345</name>
</gene>
<feature type="domain" description="Outer membrane protein beta-barrel" evidence="7">
    <location>
        <begin position="10"/>
        <end position="218"/>
    </location>
</feature>
<sequence length="254" mass="27353">MKKLVLAASILAASAMSASAADLAARPYTKAPAPAVVAYDWSGFYVGLHAGYASSDPRFDFATIGHYNNAVGDSFGFNANGFMGGGHAGYNWQASNFVFGLEGSISYTDLTGRAISPFFPASDTFRTKQEWIATVTPRLGVTSGAWLFYVKGGVAFTELRTRIQDLADYNERSESKTGWTVGGGVEWMVAPNWIVGVEGNYYDFGHCCGGLSFNRSLATNAVLASNSNHSTRFDDWSVLGRVSYKFGNPVVAKY</sequence>
<dbReference type="GO" id="GO:0009279">
    <property type="term" value="C:cell outer membrane"/>
    <property type="evidence" value="ECO:0007669"/>
    <property type="project" value="UniProtKB-SubCell"/>
</dbReference>
<dbReference type="InterPro" id="IPR011250">
    <property type="entry name" value="OMP/PagP_B-barrel"/>
</dbReference>
<comment type="subcellular location">
    <subcellularLocation>
        <location evidence="1">Cell outer membrane</location>
    </subcellularLocation>
</comment>
<evidence type="ECO:0000256" key="2">
    <source>
        <dbReference type="ARBA" id="ARBA00022729"/>
    </source>
</evidence>
<evidence type="ECO:0000256" key="4">
    <source>
        <dbReference type="ARBA" id="ARBA00023237"/>
    </source>
</evidence>